<feature type="domain" description="AAA+ ATPase" evidence="14">
    <location>
        <begin position="172"/>
        <end position="310"/>
    </location>
</feature>
<dbReference type="NCBIfam" id="TIGR03499">
    <property type="entry name" value="FlhF"/>
    <property type="match status" value="1"/>
</dbReference>
<dbReference type="Proteomes" id="UP001269375">
    <property type="component" value="Unassembled WGS sequence"/>
</dbReference>
<evidence type="ECO:0000259" key="15">
    <source>
        <dbReference type="SMART" id="SM00962"/>
    </source>
</evidence>
<protein>
    <recommendedName>
        <fullName evidence="3 13">Flagellar biosynthesis protein FlhF</fullName>
    </recommendedName>
</protein>
<comment type="caution">
    <text evidence="16">The sequence shown here is derived from an EMBL/GenBank/DDBJ whole genome shotgun (WGS) entry which is preliminary data.</text>
</comment>
<evidence type="ECO:0000256" key="8">
    <source>
        <dbReference type="ARBA" id="ARBA00022927"/>
    </source>
</evidence>
<comment type="similarity">
    <text evidence="2">Belongs to the GTP-binding SRP family.</text>
</comment>
<evidence type="ECO:0000256" key="1">
    <source>
        <dbReference type="ARBA" id="ARBA00004413"/>
    </source>
</evidence>
<dbReference type="Gene3D" id="1.20.120.1380">
    <property type="entry name" value="Flagellar FlhF biosynthesis protein, N domain"/>
    <property type="match status" value="1"/>
</dbReference>
<evidence type="ECO:0000256" key="2">
    <source>
        <dbReference type="ARBA" id="ARBA00008531"/>
    </source>
</evidence>
<evidence type="ECO:0000313" key="17">
    <source>
        <dbReference type="Proteomes" id="UP001269375"/>
    </source>
</evidence>
<evidence type="ECO:0000256" key="12">
    <source>
        <dbReference type="ARBA" id="ARBA00025337"/>
    </source>
</evidence>
<keyword evidence="16" id="KW-0969">Cilium</keyword>
<organism evidence="16 17">
    <name type="scientific">Larsenimonas suaedae</name>
    <dbReference type="NCBI Taxonomy" id="1851019"/>
    <lineage>
        <taxon>Bacteria</taxon>
        <taxon>Pseudomonadati</taxon>
        <taxon>Pseudomonadota</taxon>
        <taxon>Gammaproteobacteria</taxon>
        <taxon>Oceanospirillales</taxon>
        <taxon>Halomonadaceae</taxon>
        <taxon>Larsenimonas</taxon>
    </lineage>
</organism>
<feature type="domain" description="SRP54-type proteins GTP-binding" evidence="15">
    <location>
        <begin position="173"/>
        <end position="372"/>
    </location>
</feature>
<sequence length="740" mass="81046">MNTRQFFAPTHREAMKRLRAELGNEAMILSSRNIDGGVEVVALLDYDDIDTVSKPKTVAADVPPSLPAPTLETGASDSTQTMMASLLSEMQSMKAVLSSAEPSARSGRTAKAVISPEDTFVRAGIQHGLSETLCRTLWQQTANQAFESVDARLEDGLSQLLSVSEHDEWLTRGGIFALVGPTGVGKTTTVAKLAARFSMRGSKESIALITTDTHRVGGREQLLTYGKLFGVEAYAARSREELAEMVGRLSNKRLILIDTVGVGQRDERVSEQLAMLPLNDQRLRPVLVLDSTRHGDTLDDVAQVYHKAITELPGGRVADCILSKTDEALHISSAIDVAARHHLNVLCLTNGQNITEHLIWQRAQGLAKLVMTPRPETAFSMPSELFQAQVGATEVSVPDQWAGQVLREGRRLNACVHYLRDEVGGFRTLERLWGSRDGAQALTDPGQQIGALKHSEAGFGRLDVFWQKKANGSAKPALLFSEFDALPVATFLPVKGLPVSMIGRAVWLSEQVPEAALRHHFTQLPDHTTREALAQFGVSWRAMVRGNMKIEHGGERMTMAALANEMLFDDAGMVLHKDRELRLQLGWLDAAVEEGGVDQSVRFVAARLVDPVTQERVTSRYGLDQGLLDQRNYLEDMALWISRTLTVEAHGPLSRRAENELASEAFASDALVRAFAASQASMVAWRLKHDRSDNGRIMRDQVLKMTRTGRQPSANAMLKATLKLCAMVNALGQCALAEAG</sequence>
<proteinExistence type="inferred from homology"/>
<dbReference type="SMART" id="SM00962">
    <property type="entry name" value="SRP54"/>
    <property type="match status" value="1"/>
</dbReference>
<evidence type="ECO:0000256" key="5">
    <source>
        <dbReference type="ARBA" id="ARBA00022475"/>
    </source>
</evidence>
<comment type="function">
    <text evidence="12">Necessary for flagellar biosynthesis. May be involved in translocation of the flagellum.</text>
</comment>
<name>A0ABU1GT38_9GAMM</name>
<gene>
    <name evidence="16" type="primary">flhF</name>
    <name evidence="16" type="ORF">QC825_03705</name>
</gene>
<evidence type="ECO:0000256" key="4">
    <source>
        <dbReference type="ARBA" id="ARBA00022448"/>
    </source>
</evidence>
<keyword evidence="10" id="KW-0472">Membrane</keyword>
<keyword evidence="17" id="KW-1185">Reference proteome</keyword>
<keyword evidence="5" id="KW-1003">Cell membrane</keyword>
<evidence type="ECO:0000256" key="6">
    <source>
        <dbReference type="ARBA" id="ARBA00022741"/>
    </source>
</evidence>
<dbReference type="Pfam" id="PF00448">
    <property type="entry name" value="SRP54"/>
    <property type="match status" value="1"/>
</dbReference>
<dbReference type="Gene3D" id="3.40.50.300">
    <property type="entry name" value="P-loop containing nucleotide triphosphate hydrolases"/>
    <property type="match status" value="1"/>
</dbReference>
<dbReference type="RefSeq" id="WP_251590459.1">
    <property type="nucleotide sequence ID" value="NZ_JAMLJI010000001.1"/>
</dbReference>
<dbReference type="PANTHER" id="PTHR43134">
    <property type="entry name" value="SIGNAL RECOGNITION PARTICLE RECEPTOR SUBUNIT ALPHA"/>
    <property type="match status" value="1"/>
</dbReference>
<evidence type="ECO:0000313" key="16">
    <source>
        <dbReference type="EMBL" id="MDR5895184.1"/>
    </source>
</evidence>
<evidence type="ECO:0000256" key="13">
    <source>
        <dbReference type="NCBIfam" id="TIGR03499"/>
    </source>
</evidence>
<evidence type="ECO:0000256" key="10">
    <source>
        <dbReference type="ARBA" id="ARBA00023136"/>
    </source>
</evidence>
<keyword evidence="8" id="KW-0653">Protein transport</keyword>
<evidence type="ECO:0000256" key="3">
    <source>
        <dbReference type="ARBA" id="ARBA00014919"/>
    </source>
</evidence>
<keyword evidence="16" id="KW-0966">Cell projection</keyword>
<keyword evidence="11" id="KW-1006">Bacterial flagellum protein export</keyword>
<evidence type="ECO:0000256" key="9">
    <source>
        <dbReference type="ARBA" id="ARBA00023134"/>
    </source>
</evidence>
<keyword evidence="7" id="KW-1005">Bacterial flagellum biogenesis</keyword>
<evidence type="ECO:0000256" key="7">
    <source>
        <dbReference type="ARBA" id="ARBA00022795"/>
    </source>
</evidence>
<keyword evidence="16" id="KW-0282">Flagellum</keyword>
<keyword evidence="9" id="KW-0342">GTP-binding</keyword>
<dbReference type="InterPro" id="IPR027417">
    <property type="entry name" value="P-loop_NTPase"/>
</dbReference>
<keyword evidence="4" id="KW-0813">Transport</keyword>
<dbReference type="InterPro" id="IPR047040">
    <property type="entry name" value="FlhF__GTPase_dom"/>
</dbReference>
<dbReference type="InterPro" id="IPR003593">
    <property type="entry name" value="AAA+_ATPase"/>
</dbReference>
<accession>A0ABU1GT38</accession>
<evidence type="ECO:0000259" key="14">
    <source>
        <dbReference type="SMART" id="SM00382"/>
    </source>
</evidence>
<dbReference type="CDD" id="cd17873">
    <property type="entry name" value="FlhF"/>
    <property type="match status" value="1"/>
</dbReference>
<dbReference type="InterPro" id="IPR020006">
    <property type="entry name" value="FlhF"/>
</dbReference>
<keyword evidence="6" id="KW-0547">Nucleotide-binding</keyword>
<dbReference type="EMBL" id="JARWAO010000002">
    <property type="protein sequence ID" value="MDR5895184.1"/>
    <property type="molecule type" value="Genomic_DNA"/>
</dbReference>
<dbReference type="InterPro" id="IPR000897">
    <property type="entry name" value="SRP54_GTPase_dom"/>
</dbReference>
<dbReference type="PANTHER" id="PTHR43134:SF3">
    <property type="entry name" value="FLAGELLAR BIOSYNTHESIS PROTEIN FLHF"/>
    <property type="match status" value="1"/>
</dbReference>
<comment type="subcellular location">
    <subcellularLocation>
        <location evidence="1">Cell membrane</location>
        <topology evidence="1">Peripheral membrane protein</topology>
        <orientation evidence="1">Cytoplasmic side</orientation>
    </subcellularLocation>
</comment>
<dbReference type="SMART" id="SM00382">
    <property type="entry name" value="AAA"/>
    <property type="match status" value="1"/>
</dbReference>
<evidence type="ECO:0000256" key="11">
    <source>
        <dbReference type="ARBA" id="ARBA00023225"/>
    </source>
</evidence>
<dbReference type="SUPFAM" id="SSF52540">
    <property type="entry name" value="P-loop containing nucleoside triphosphate hydrolases"/>
    <property type="match status" value="2"/>
</dbReference>
<reference evidence="16 17" key="1">
    <citation type="submission" date="2023-04" db="EMBL/GenBank/DDBJ databases">
        <title>A long-awaited taxogenomic arrangement of the family Halomonadaceae.</title>
        <authorList>
            <person name="De La Haba R."/>
            <person name="Chuvochina M."/>
            <person name="Wittouck S."/>
            <person name="Arahal D.R."/>
            <person name="Sanchez-Porro C."/>
            <person name="Hugenholtz P."/>
            <person name="Ventosa A."/>
        </authorList>
    </citation>
    <scope>NUCLEOTIDE SEQUENCE [LARGE SCALE GENOMIC DNA]</scope>
    <source>
        <strain evidence="16 17">DSM 22428</strain>
    </source>
</reference>